<dbReference type="KEGG" id="ela:UCREL1_4944"/>
<accession>M7SNR0</accession>
<keyword evidence="3" id="KW-1185">Reference proteome</keyword>
<evidence type="ECO:0000313" key="2">
    <source>
        <dbReference type="EMBL" id="EMR68044.1"/>
    </source>
</evidence>
<reference evidence="3" key="1">
    <citation type="journal article" date="2013" name="Genome Announc.">
        <title>Draft genome sequence of the grapevine dieback fungus Eutypa lata UCR-EL1.</title>
        <authorList>
            <person name="Blanco-Ulate B."/>
            <person name="Rolshausen P.E."/>
            <person name="Cantu D."/>
        </authorList>
    </citation>
    <scope>NUCLEOTIDE SEQUENCE [LARGE SCALE GENOMIC DNA]</scope>
    <source>
        <strain evidence="3">UCR-EL1</strain>
    </source>
</reference>
<sequence length="376" mass="40514">MLKLFRTALFASASLGNPLLSRQARDFGVLTVNCAGAESACNNACYYINCQAGNDPDANKIVYTGPVSSDNDQNRRESGCRANIPQDPNPSSVSVCHAYPYSMKWIPAANQGEAEDSWDCDEWPPASHQQPPFSSKAYANSLRCMPEAENRGMGAQLGNYYTGNGNFPNRPAGAMARDDFMRVGFDLSQADTTKTQFCNTNPQPNCGSDGFQFGLTAKPNSLGKISAPIDPAGTDNHYALQNTVYADLYECSVKFTRDGDRDFRNAVLTDWKNQDIASPDCDVQGPTGQCNLVGLPKDLAVIKTGDLGSVIGFEYAPGEQNQNVNFFSWDTNTEGAGKGPGTNDGNSAPYCKVGSVSGTTQDVECYFPCFENADGQ</sequence>
<dbReference type="OMA" id="NSLRCMP"/>
<gene>
    <name evidence="2" type="ORF">UCREL1_4944</name>
</gene>
<organism evidence="2 3">
    <name type="scientific">Eutypa lata (strain UCR-EL1)</name>
    <name type="common">Grapevine dieback disease fungus</name>
    <name type="synonym">Eutypa armeniacae</name>
    <dbReference type="NCBI Taxonomy" id="1287681"/>
    <lineage>
        <taxon>Eukaryota</taxon>
        <taxon>Fungi</taxon>
        <taxon>Dikarya</taxon>
        <taxon>Ascomycota</taxon>
        <taxon>Pezizomycotina</taxon>
        <taxon>Sordariomycetes</taxon>
        <taxon>Xylariomycetidae</taxon>
        <taxon>Xylariales</taxon>
        <taxon>Diatrypaceae</taxon>
        <taxon>Eutypa</taxon>
    </lineage>
</organism>
<dbReference type="HOGENOM" id="CLU_705995_0_0_1"/>
<dbReference type="AlphaFoldDB" id="M7SNR0"/>
<proteinExistence type="predicted"/>
<dbReference type="Proteomes" id="UP000012174">
    <property type="component" value="Unassembled WGS sequence"/>
</dbReference>
<name>M7SNR0_EUTLA</name>
<evidence type="ECO:0000313" key="3">
    <source>
        <dbReference type="Proteomes" id="UP000012174"/>
    </source>
</evidence>
<protein>
    <recommendedName>
        <fullName evidence="1">Deoxyribonuclease NucA/NucB domain-containing protein</fullName>
    </recommendedName>
</protein>
<feature type="domain" description="Deoxyribonuclease NucA/NucB" evidence="1">
    <location>
        <begin position="113"/>
        <end position="162"/>
    </location>
</feature>
<evidence type="ECO:0000259" key="1">
    <source>
        <dbReference type="Pfam" id="PF14040"/>
    </source>
</evidence>
<dbReference type="EMBL" id="KB706313">
    <property type="protein sequence ID" value="EMR68044.1"/>
    <property type="molecule type" value="Genomic_DNA"/>
</dbReference>
<dbReference type="Pfam" id="PF14040">
    <property type="entry name" value="DNase_NucA_NucB"/>
    <property type="match status" value="1"/>
</dbReference>
<dbReference type="InterPro" id="IPR029476">
    <property type="entry name" value="DNase_NucA_NucB"/>
</dbReference>
<dbReference type="OrthoDB" id="5379121at2759"/>
<dbReference type="eggNOG" id="ENOG502SUUT">
    <property type="taxonomic scope" value="Eukaryota"/>
</dbReference>